<keyword evidence="5" id="KW-0676">Redox-active center</keyword>
<dbReference type="InterPro" id="IPR050553">
    <property type="entry name" value="Thioredoxin_ResA/DsbE_sf"/>
</dbReference>
<dbReference type="GO" id="GO:0017004">
    <property type="term" value="P:cytochrome complex assembly"/>
    <property type="evidence" value="ECO:0007669"/>
    <property type="project" value="UniProtKB-KW"/>
</dbReference>
<evidence type="ECO:0000256" key="6">
    <source>
        <dbReference type="SAM" id="Phobius"/>
    </source>
</evidence>
<dbReference type="GO" id="GO:0030313">
    <property type="term" value="C:cell envelope"/>
    <property type="evidence" value="ECO:0007669"/>
    <property type="project" value="UniProtKB-SubCell"/>
</dbReference>
<dbReference type="InterPro" id="IPR017937">
    <property type="entry name" value="Thioredoxin_CS"/>
</dbReference>
<keyword evidence="2" id="KW-0201">Cytochrome c-type biogenesis</keyword>
<evidence type="ECO:0000256" key="2">
    <source>
        <dbReference type="ARBA" id="ARBA00022748"/>
    </source>
</evidence>
<dbReference type="PANTHER" id="PTHR42852:SF6">
    <property type="entry name" value="THIOL:DISULFIDE INTERCHANGE PROTEIN DSBE"/>
    <property type="match status" value="1"/>
</dbReference>
<dbReference type="PROSITE" id="PS51352">
    <property type="entry name" value="THIOREDOXIN_2"/>
    <property type="match status" value="1"/>
</dbReference>
<keyword evidence="6" id="KW-0812">Transmembrane</keyword>
<evidence type="ECO:0000256" key="5">
    <source>
        <dbReference type="ARBA" id="ARBA00023284"/>
    </source>
</evidence>
<dbReference type="Proteomes" id="UP000253314">
    <property type="component" value="Unassembled WGS sequence"/>
</dbReference>
<keyword evidence="9" id="KW-1185">Reference proteome</keyword>
<dbReference type="InterPro" id="IPR013766">
    <property type="entry name" value="Thioredoxin_domain"/>
</dbReference>
<evidence type="ECO:0000259" key="7">
    <source>
        <dbReference type="PROSITE" id="PS51352"/>
    </source>
</evidence>
<comment type="caution">
    <text evidence="8">The sequence shown here is derived from an EMBL/GenBank/DDBJ whole genome shotgun (WGS) entry which is preliminary data.</text>
</comment>
<dbReference type="NCBIfam" id="NF002854">
    <property type="entry name" value="PRK03147.1"/>
    <property type="match status" value="1"/>
</dbReference>
<sequence>MKKNRLIMRTSILVIIAIALGYTFFTTFLGDAHSPVKIGDQAPSFVLTDMNGKTVELEDYRGKGVFLNFWATYCEPCKAEMPAMDKNYQKYKDEGVEILAVNVNEPELTARRFVERYSLSFPILLDKSSEVFKAYGVGPIPTTFLIDKDGKVVDRYTESRSEEAIAQDMEQIKP</sequence>
<evidence type="ECO:0000313" key="9">
    <source>
        <dbReference type="Proteomes" id="UP000253314"/>
    </source>
</evidence>
<organism evidence="8 9">
    <name type="scientific">Bacillus taeanensis</name>
    <dbReference type="NCBI Taxonomy" id="273032"/>
    <lineage>
        <taxon>Bacteria</taxon>
        <taxon>Bacillati</taxon>
        <taxon>Bacillota</taxon>
        <taxon>Bacilli</taxon>
        <taxon>Bacillales</taxon>
        <taxon>Bacillaceae</taxon>
        <taxon>Bacillus</taxon>
    </lineage>
</organism>
<evidence type="ECO:0000313" key="8">
    <source>
        <dbReference type="EMBL" id="RBW70341.1"/>
    </source>
</evidence>
<dbReference type="EMBL" id="QOCW01000005">
    <property type="protein sequence ID" value="RBW70341.1"/>
    <property type="molecule type" value="Genomic_DNA"/>
</dbReference>
<keyword evidence="6" id="KW-1133">Transmembrane helix</keyword>
<evidence type="ECO:0000256" key="4">
    <source>
        <dbReference type="ARBA" id="ARBA00023157"/>
    </source>
</evidence>
<accession>A0A366Y2A4</accession>
<protein>
    <submittedName>
        <fullName evidence="8">Thiol-disulfide oxidoreductase</fullName>
    </submittedName>
</protein>
<feature type="transmembrane region" description="Helical" evidence="6">
    <location>
        <begin position="12"/>
        <end position="30"/>
    </location>
</feature>
<reference evidence="8 9" key="1">
    <citation type="submission" date="2018-07" db="EMBL/GenBank/DDBJ databases">
        <title>Lottiidibacillus patelloidae gen. nov., sp. nov., isolated from the intestinal tract of a marine limpet and the reclassification of B. taeanensis BH030017T, B. algicola KMM 3737T and B. hwajinpoensis SW-72T as genus Lottiidibacillus.</title>
        <authorList>
            <person name="Liu R."/>
            <person name="Huang Z."/>
        </authorList>
    </citation>
    <scope>NUCLEOTIDE SEQUENCE [LARGE SCALE GENOMIC DNA]</scope>
    <source>
        <strain evidence="8 9">BH030017</strain>
    </source>
</reference>
<comment type="subcellular location">
    <subcellularLocation>
        <location evidence="1">Cell envelope</location>
    </subcellularLocation>
</comment>
<keyword evidence="3" id="KW-0735">Signal-anchor</keyword>
<keyword evidence="4" id="KW-1015">Disulfide bond</keyword>
<proteinExistence type="predicted"/>
<dbReference type="GO" id="GO:0016491">
    <property type="term" value="F:oxidoreductase activity"/>
    <property type="evidence" value="ECO:0007669"/>
    <property type="project" value="InterPro"/>
</dbReference>
<evidence type="ECO:0000256" key="3">
    <source>
        <dbReference type="ARBA" id="ARBA00022968"/>
    </source>
</evidence>
<dbReference type="GO" id="GO:0016209">
    <property type="term" value="F:antioxidant activity"/>
    <property type="evidence" value="ECO:0007669"/>
    <property type="project" value="InterPro"/>
</dbReference>
<dbReference type="PROSITE" id="PS00194">
    <property type="entry name" value="THIOREDOXIN_1"/>
    <property type="match status" value="1"/>
</dbReference>
<dbReference type="InterPro" id="IPR000866">
    <property type="entry name" value="AhpC/TSA"/>
</dbReference>
<dbReference type="CDD" id="cd02966">
    <property type="entry name" value="TlpA_like_family"/>
    <property type="match status" value="1"/>
</dbReference>
<keyword evidence="6" id="KW-0472">Membrane</keyword>
<dbReference type="Gene3D" id="3.40.30.10">
    <property type="entry name" value="Glutaredoxin"/>
    <property type="match status" value="1"/>
</dbReference>
<name>A0A366Y2A4_9BACI</name>
<dbReference type="OrthoDB" id="25753at2"/>
<dbReference type="PANTHER" id="PTHR42852">
    <property type="entry name" value="THIOL:DISULFIDE INTERCHANGE PROTEIN DSBE"/>
    <property type="match status" value="1"/>
</dbReference>
<dbReference type="Pfam" id="PF00578">
    <property type="entry name" value="AhpC-TSA"/>
    <property type="match status" value="1"/>
</dbReference>
<dbReference type="SUPFAM" id="SSF52833">
    <property type="entry name" value="Thioredoxin-like"/>
    <property type="match status" value="1"/>
</dbReference>
<dbReference type="InterPro" id="IPR036249">
    <property type="entry name" value="Thioredoxin-like_sf"/>
</dbReference>
<feature type="domain" description="Thioredoxin" evidence="7">
    <location>
        <begin position="36"/>
        <end position="174"/>
    </location>
</feature>
<dbReference type="RefSeq" id="WP_113805248.1">
    <property type="nucleotide sequence ID" value="NZ_QOCW01000005.1"/>
</dbReference>
<dbReference type="AlphaFoldDB" id="A0A366Y2A4"/>
<evidence type="ECO:0000256" key="1">
    <source>
        <dbReference type="ARBA" id="ARBA00004196"/>
    </source>
</evidence>
<gene>
    <name evidence="8" type="ORF">DS031_07170</name>
</gene>